<name>A0A5Q0GTX1_SACSY</name>
<evidence type="ECO:0000256" key="3">
    <source>
        <dbReference type="ARBA" id="ARBA00012356"/>
    </source>
</evidence>
<dbReference type="GO" id="GO:0004315">
    <property type="term" value="F:3-oxoacyl-[acyl-carrier-protein] synthase activity"/>
    <property type="evidence" value="ECO:0007669"/>
    <property type="project" value="UniProtKB-EC"/>
</dbReference>
<dbReference type="InterPro" id="IPR020841">
    <property type="entry name" value="PKS_Beta-ketoAc_synthase_dom"/>
</dbReference>
<dbReference type="GO" id="GO:0030497">
    <property type="term" value="P:fatty acid elongation"/>
    <property type="evidence" value="ECO:0007669"/>
    <property type="project" value="UniProtKB-ARBA"/>
</dbReference>
<evidence type="ECO:0000256" key="4">
    <source>
        <dbReference type="ARBA" id="ARBA00014657"/>
    </source>
</evidence>
<evidence type="ECO:0000256" key="1">
    <source>
        <dbReference type="ARBA" id="ARBA00005194"/>
    </source>
</evidence>
<evidence type="ECO:0000256" key="2">
    <source>
        <dbReference type="ARBA" id="ARBA00008467"/>
    </source>
</evidence>
<sequence>MTNSNEVVVTGLGATTPLGGDVASTWDALLSGRSGVRTLTADFVERFDLPVKIGAPLAVDPTEVLPRVEARRLDRCEQVAVVAARQAWADAGFGEDDVDPERLGVVVGTGIGGAMTLLSQDDLIETSGLRKVSPLTVPMLMPNGPAAHVGLDLKARAGVHAPVSACASGAEALAWAWRMLKSGEADVVVAGGAEACITTITMAGFIQARTMSTRNDDPEGASRPFDVDRDGFVLGEGAGIVVLEREEFARARGARIYARLAGIGTSSDGHHITAADPEGIGQSRAIAAALRTAGVDKADVGHVNCHATSTQVGDVIEPQAVRRAIGDHPVLTAPKGNHGHLLGASGAVEAITTLLSVRDGVVPPTLNLKNQDPRVELEVVTGEPRKIDLVAAVNNSFGFGGHNVSLVFTQV</sequence>
<dbReference type="FunFam" id="3.40.47.10:FF:000018">
    <property type="entry name" value="3-oxoacyl-[acyl-carrier-protein] synthase 2"/>
    <property type="match status" value="1"/>
</dbReference>
<gene>
    <name evidence="18" type="ORF">EKG83_07645</name>
</gene>
<keyword evidence="9 14" id="KW-0275">Fatty acid biosynthesis</keyword>
<evidence type="ECO:0000256" key="13">
    <source>
        <dbReference type="ARBA" id="ARBA00047659"/>
    </source>
</evidence>
<comment type="catalytic activity">
    <reaction evidence="13 14">
        <text>a fatty acyl-[ACP] + malonyl-[ACP] + H(+) = a 3-oxoacyl-[ACP] + holo-[ACP] + CO2</text>
        <dbReference type="Rhea" id="RHEA:22836"/>
        <dbReference type="Rhea" id="RHEA-COMP:9623"/>
        <dbReference type="Rhea" id="RHEA-COMP:9685"/>
        <dbReference type="Rhea" id="RHEA-COMP:9916"/>
        <dbReference type="Rhea" id="RHEA-COMP:14125"/>
        <dbReference type="ChEBI" id="CHEBI:15378"/>
        <dbReference type="ChEBI" id="CHEBI:16526"/>
        <dbReference type="ChEBI" id="CHEBI:64479"/>
        <dbReference type="ChEBI" id="CHEBI:78449"/>
        <dbReference type="ChEBI" id="CHEBI:78776"/>
        <dbReference type="ChEBI" id="CHEBI:138651"/>
    </reaction>
</comment>
<dbReference type="PANTHER" id="PTHR11712">
    <property type="entry name" value="POLYKETIDE SYNTHASE-RELATED"/>
    <property type="match status" value="1"/>
</dbReference>
<dbReference type="EC" id="2.3.1.179" evidence="3 14"/>
<comment type="function">
    <text evidence="11 14">Involved in the type II fatty acid elongation cycle. Catalyzes the elongation of a wide range of acyl-ACP by the addition of two carbons from malonyl-ACP to an acyl acceptor. Can efficiently catalyze the conversion of palmitoleoyl-ACP (cis-hexadec-9-enoyl-ACP) to cis-vaccenoyl-ACP (cis-octadec-11-enoyl-ACP), an essential step in the thermal regulation of fatty acid composition.</text>
</comment>
<evidence type="ECO:0000256" key="5">
    <source>
        <dbReference type="ARBA" id="ARBA00022516"/>
    </source>
</evidence>
<organism evidence="18 19">
    <name type="scientific">Saccharothrix syringae</name>
    <name type="common">Nocardiopsis syringae</name>
    <dbReference type="NCBI Taxonomy" id="103733"/>
    <lineage>
        <taxon>Bacteria</taxon>
        <taxon>Bacillati</taxon>
        <taxon>Actinomycetota</taxon>
        <taxon>Actinomycetes</taxon>
        <taxon>Pseudonocardiales</taxon>
        <taxon>Pseudonocardiaceae</taxon>
        <taxon>Saccharothrix</taxon>
    </lineage>
</organism>
<evidence type="ECO:0000256" key="16">
    <source>
        <dbReference type="RuleBase" id="RU003694"/>
    </source>
</evidence>
<dbReference type="InterPro" id="IPR017568">
    <property type="entry name" value="3-oxoacyl-ACP_synth-2"/>
</dbReference>
<dbReference type="FunFam" id="3.40.47.10:FF:000029">
    <property type="entry name" value="3-oxoacyl-[acyl-carrier-protein] synthase 1"/>
    <property type="match status" value="1"/>
</dbReference>
<dbReference type="PANTHER" id="PTHR11712:SF336">
    <property type="entry name" value="3-OXOACYL-[ACYL-CARRIER-PROTEIN] SYNTHASE, MITOCHONDRIAL"/>
    <property type="match status" value="1"/>
</dbReference>
<comment type="catalytic activity">
    <reaction evidence="12 14">
        <text>(9Z)-hexadecenoyl-[ACP] + malonyl-[ACP] + H(+) = 3-oxo-(11Z)-octadecenoyl-[ACP] + holo-[ACP] + CO2</text>
        <dbReference type="Rhea" id="RHEA:55040"/>
        <dbReference type="Rhea" id="RHEA-COMP:9623"/>
        <dbReference type="Rhea" id="RHEA-COMP:9685"/>
        <dbReference type="Rhea" id="RHEA-COMP:10800"/>
        <dbReference type="Rhea" id="RHEA-COMP:14074"/>
        <dbReference type="ChEBI" id="CHEBI:15378"/>
        <dbReference type="ChEBI" id="CHEBI:16526"/>
        <dbReference type="ChEBI" id="CHEBI:64479"/>
        <dbReference type="ChEBI" id="CHEBI:78449"/>
        <dbReference type="ChEBI" id="CHEBI:83989"/>
        <dbReference type="ChEBI" id="CHEBI:138538"/>
        <dbReference type="EC" id="2.3.1.179"/>
    </reaction>
</comment>
<feature type="domain" description="Ketosynthase family 3 (KS3)" evidence="17">
    <location>
        <begin position="4"/>
        <end position="410"/>
    </location>
</feature>
<dbReference type="Pfam" id="PF02801">
    <property type="entry name" value="Ketoacyl-synt_C"/>
    <property type="match status" value="1"/>
</dbReference>
<dbReference type="Pfam" id="PF00109">
    <property type="entry name" value="ketoacyl-synt"/>
    <property type="match status" value="1"/>
</dbReference>
<keyword evidence="7" id="KW-0276">Fatty acid metabolism</keyword>
<dbReference type="InterPro" id="IPR014031">
    <property type="entry name" value="Ketoacyl_synth_C"/>
</dbReference>
<dbReference type="KEGG" id="ssyi:EKG83_07645"/>
<keyword evidence="10 14" id="KW-0012">Acyltransferase</keyword>
<feature type="active site" description="For beta-ketoacyl synthase activity" evidence="15">
    <location>
        <position position="166"/>
    </location>
</feature>
<dbReference type="NCBIfam" id="NF005589">
    <property type="entry name" value="PRK07314.1"/>
    <property type="match status" value="1"/>
</dbReference>
<accession>A0A5Q0GTX1</accession>
<keyword evidence="19" id="KW-1185">Reference proteome</keyword>
<reference evidence="19" key="1">
    <citation type="journal article" date="2021" name="Curr. Microbiol.">
        <title>Complete genome of nocamycin-producing strain Saccharothrix syringae NRRL B-16468 reveals the biosynthetic potential for secondary metabolites.</title>
        <authorList>
            <person name="Mo X."/>
            <person name="Yang S."/>
        </authorList>
    </citation>
    <scope>NUCLEOTIDE SEQUENCE [LARGE SCALE GENOMIC DNA]</scope>
    <source>
        <strain evidence="19">ATCC 51364 / DSM 43886 / JCM 6844 / KCTC 9398 / NBRC 14523 / NRRL B-16468 / INA 2240</strain>
    </source>
</reference>
<dbReference type="InterPro" id="IPR000794">
    <property type="entry name" value="Beta-ketoacyl_synthase"/>
</dbReference>
<evidence type="ECO:0000256" key="12">
    <source>
        <dbReference type="ARBA" id="ARBA00047318"/>
    </source>
</evidence>
<keyword evidence="8" id="KW-0443">Lipid metabolism</keyword>
<dbReference type="SUPFAM" id="SSF53901">
    <property type="entry name" value="Thiolase-like"/>
    <property type="match status" value="2"/>
</dbReference>
<dbReference type="InterPro" id="IPR016039">
    <property type="entry name" value="Thiolase-like"/>
</dbReference>
<evidence type="ECO:0000313" key="18">
    <source>
        <dbReference type="EMBL" id="QFZ17361.1"/>
    </source>
</evidence>
<evidence type="ECO:0000256" key="10">
    <source>
        <dbReference type="ARBA" id="ARBA00023315"/>
    </source>
</evidence>
<dbReference type="InterPro" id="IPR014030">
    <property type="entry name" value="Ketoacyl_synth_N"/>
</dbReference>
<dbReference type="Proteomes" id="UP000325787">
    <property type="component" value="Chromosome"/>
</dbReference>
<dbReference type="Gene3D" id="3.40.47.10">
    <property type="match status" value="1"/>
</dbReference>
<dbReference type="AlphaFoldDB" id="A0A5Q0GTX1"/>
<evidence type="ECO:0000256" key="7">
    <source>
        <dbReference type="ARBA" id="ARBA00022832"/>
    </source>
</evidence>
<evidence type="ECO:0000256" key="9">
    <source>
        <dbReference type="ARBA" id="ARBA00023160"/>
    </source>
</evidence>
<dbReference type="PROSITE" id="PS52004">
    <property type="entry name" value="KS3_2"/>
    <property type="match status" value="1"/>
</dbReference>
<comment type="similarity">
    <text evidence="2 14 16">Belongs to the thiolase-like superfamily. Beta-ketoacyl-ACP synthases family.</text>
</comment>
<dbReference type="UniPathway" id="UPA00094"/>
<evidence type="ECO:0000256" key="15">
    <source>
        <dbReference type="PIRSR" id="PIRSR000447-1"/>
    </source>
</evidence>
<comment type="pathway">
    <text evidence="1 14">Lipid metabolism; fatty acid biosynthesis.</text>
</comment>
<evidence type="ECO:0000256" key="8">
    <source>
        <dbReference type="ARBA" id="ARBA00023098"/>
    </source>
</evidence>
<protein>
    <recommendedName>
        <fullName evidence="4 14">3-oxoacyl-[acyl-carrier-protein] synthase 2</fullName>
        <ecNumber evidence="3 14">2.3.1.179</ecNumber>
    </recommendedName>
</protein>
<dbReference type="SMART" id="SM00825">
    <property type="entry name" value="PKS_KS"/>
    <property type="match status" value="1"/>
</dbReference>
<evidence type="ECO:0000313" key="19">
    <source>
        <dbReference type="Proteomes" id="UP000325787"/>
    </source>
</evidence>
<keyword evidence="5 14" id="KW-0444">Lipid biosynthesis</keyword>
<dbReference type="PIRSF" id="PIRSF000447">
    <property type="entry name" value="KAS_II"/>
    <property type="match status" value="1"/>
</dbReference>
<evidence type="ECO:0000259" key="17">
    <source>
        <dbReference type="PROSITE" id="PS52004"/>
    </source>
</evidence>
<dbReference type="RefSeq" id="WP_033427506.1">
    <property type="nucleotide sequence ID" value="NZ_CP034550.1"/>
</dbReference>
<dbReference type="CDD" id="cd00834">
    <property type="entry name" value="KAS_I_II"/>
    <property type="match status" value="1"/>
</dbReference>
<evidence type="ECO:0000256" key="11">
    <source>
        <dbReference type="ARBA" id="ARBA00024006"/>
    </source>
</evidence>
<dbReference type="EMBL" id="CP034550">
    <property type="protein sequence ID" value="QFZ17361.1"/>
    <property type="molecule type" value="Genomic_DNA"/>
</dbReference>
<keyword evidence="6 14" id="KW-0808">Transferase</keyword>
<evidence type="ECO:0000256" key="14">
    <source>
        <dbReference type="PIRNR" id="PIRNR000447"/>
    </source>
</evidence>
<proteinExistence type="inferred from homology"/>
<dbReference type="OrthoDB" id="9808669at2"/>
<dbReference type="GO" id="GO:0005829">
    <property type="term" value="C:cytosol"/>
    <property type="evidence" value="ECO:0007669"/>
    <property type="project" value="TreeGrafter"/>
</dbReference>
<evidence type="ECO:0000256" key="6">
    <source>
        <dbReference type="ARBA" id="ARBA00022679"/>
    </source>
</evidence>